<evidence type="ECO:0000259" key="7">
    <source>
        <dbReference type="Pfam" id="PF04542"/>
    </source>
</evidence>
<keyword evidence="10" id="KW-1185">Reference proteome</keyword>
<dbReference type="Proteomes" id="UP000504724">
    <property type="component" value="Chromosome"/>
</dbReference>
<dbReference type="PANTHER" id="PTHR43133">
    <property type="entry name" value="RNA POLYMERASE ECF-TYPE SIGMA FACTO"/>
    <property type="match status" value="1"/>
</dbReference>
<proteinExistence type="inferred from homology"/>
<dbReference type="InterPro" id="IPR013325">
    <property type="entry name" value="RNA_pol_sigma_r2"/>
</dbReference>
<feature type="domain" description="RNA polymerase sigma-70 region 2" evidence="7">
    <location>
        <begin position="29"/>
        <end position="90"/>
    </location>
</feature>
<evidence type="ECO:0000256" key="4">
    <source>
        <dbReference type="ARBA" id="ARBA00023125"/>
    </source>
</evidence>
<comment type="similarity">
    <text evidence="1 6">Belongs to the sigma-70 factor family. ECF subfamily.</text>
</comment>
<gene>
    <name evidence="9" type="ORF">HQN79_00260</name>
</gene>
<feature type="domain" description="RNA polymerase sigma factor 70 region 4 type 2" evidence="8">
    <location>
        <begin position="119"/>
        <end position="171"/>
    </location>
</feature>
<protein>
    <recommendedName>
        <fullName evidence="6">RNA polymerase sigma factor</fullName>
    </recommendedName>
</protein>
<sequence length="190" mass="22482">MKLGSKVANLFCAARDRREFNEALKKQYSSLYRLAYAWCHHPSVAQDLVQETMLKALEKREDLNSLQHLKAWLAKIMRNQFLDDMRFKKRWEWVEESEIDVHHCHECSESELIKKQRHEMLYRAVARLPYDQREAIVLADLQGFSYQEIADITATPIGTVMSRISRGRQRLKELLQKQDLHTKVVAFRGH</sequence>
<organism evidence="9 10">
    <name type="scientific">Thiomicrorhabdus xiamenensis</name>
    <dbReference type="NCBI Taxonomy" id="2739063"/>
    <lineage>
        <taxon>Bacteria</taxon>
        <taxon>Pseudomonadati</taxon>
        <taxon>Pseudomonadota</taxon>
        <taxon>Gammaproteobacteria</taxon>
        <taxon>Thiotrichales</taxon>
        <taxon>Piscirickettsiaceae</taxon>
        <taxon>Thiomicrorhabdus</taxon>
    </lineage>
</organism>
<dbReference type="GO" id="GO:0003677">
    <property type="term" value="F:DNA binding"/>
    <property type="evidence" value="ECO:0007669"/>
    <property type="project" value="UniProtKB-KW"/>
</dbReference>
<dbReference type="InterPro" id="IPR000838">
    <property type="entry name" value="RNA_pol_sigma70_ECF_CS"/>
</dbReference>
<evidence type="ECO:0000259" key="8">
    <source>
        <dbReference type="Pfam" id="PF08281"/>
    </source>
</evidence>
<dbReference type="GO" id="GO:0016987">
    <property type="term" value="F:sigma factor activity"/>
    <property type="evidence" value="ECO:0007669"/>
    <property type="project" value="UniProtKB-KW"/>
</dbReference>
<keyword evidence="3 6" id="KW-0731">Sigma factor</keyword>
<dbReference type="AlphaFoldDB" id="A0A7D4NJD7"/>
<dbReference type="RefSeq" id="WP_173283700.1">
    <property type="nucleotide sequence ID" value="NZ_CP054020.1"/>
</dbReference>
<dbReference type="InterPro" id="IPR013324">
    <property type="entry name" value="RNA_pol_sigma_r3/r4-like"/>
</dbReference>
<dbReference type="Gene3D" id="1.10.10.10">
    <property type="entry name" value="Winged helix-like DNA-binding domain superfamily/Winged helix DNA-binding domain"/>
    <property type="match status" value="1"/>
</dbReference>
<name>A0A7D4NJD7_9GAMM</name>
<dbReference type="InterPro" id="IPR039425">
    <property type="entry name" value="RNA_pol_sigma-70-like"/>
</dbReference>
<evidence type="ECO:0000313" key="10">
    <source>
        <dbReference type="Proteomes" id="UP000504724"/>
    </source>
</evidence>
<reference evidence="9 10" key="1">
    <citation type="submission" date="2020-05" db="EMBL/GenBank/DDBJ databases">
        <title>Thiomicrorhabdus sediminis sp.nov. and Thiomicrorhabdus xiamenensis sp.nov., novel sulfur-oxidizing bacteria isolated from coastal sediment.</title>
        <authorList>
            <person name="Liu X."/>
        </authorList>
    </citation>
    <scope>NUCLEOTIDE SEQUENCE [LARGE SCALE GENOMIC DNA]</scope>
    <source>
        <strain evidence="9 10">G2</strain>
    </source>
</reference>
<dbReference type="Pfam" id="PF08281">
    <property type="entry name" value="Sigma70_r4_2"/>
    <property type="match status" value="1"/>
</dbReference>
<dbReference type="InterPro" id="IPR014284">
    <property type="entry name" value="RNA_pol_sigma-70_dom"/>
</dbReference>
<evidence type="ECO:0000256" key="2">
    <source>
        <dbReference type="ARBA" id="ARBA00023015"/>
    </source>
</evidence>
<accession>A0A7D4NJD7</accession>
<keyword evidence="4 6" id="KW-0238">DNA-binding</keyword>
<dbReference type="SUPFAM" id="SSF88946">
    <property type="entry name" value="Sigma2 domain of RNA polymerase sigma factors"/>
    <property type="match status" value="1"/>
</dbReference>
<dbReference type="SUPFAM" id="SSF88659">
    <property type="entry name" value="Sigma3 and sigma4 domains of RNA polymerase sigma factors"/>
    <property type="match status" value="1"/>
</dbReference>
<dbReference type="KEGG" id="txa:HQN79_00260"/>
<dbReference type="GO" id="GO:0006352">
    <property type="term" value="P:DNA-templated transcription initiation"/>
    <property type="evidence" value="ECO:0007669"/>
    <property type="project" value="InterPro"/>
</dbReference>
<dbReference type="Pfam" id="PF04542">
    <property type="entry name" value="Sigma70_r2"/>
    <property type="match status" value="1"/>
</dbReference>
<dbReference type="PANTHER" id="PTHR43133:SF8">
    <property type="entry name" value="RNA POLYMERASE SIGMA FACTOR HI_1459-RELATED"/>
    <property type="match status" value="1"/>
</dbReference>
<dbReference type="InterPro" id="IPR036388">
    <property type="entry name" value="WH-like_DNA-bd_sf"/>
</dbReference>
<evidence type="ECO:0000256" key="6">
    <source>
        <dbReference type="RuleBase" id="RU000716"/>
    </source>
</evidence>
<dbReference type="CDD" id="cd06171">
    <property type="entry name" value="Sigma70_r4"/>
    <property type="match status" value="1"/>
</dbReference>
<keyword evidence="2 6" id="KW-0805">Transcription regulation</keyword>
<dbReference type="Gene3D" id="1.10.1740.10">
    <property type="match status" value="1"/>
</dbReference>
<evidence type="ECO:0000313" key="9">
    <source>
        <dbReference type="EMBL" id="QKI88109.1"/>
    </source>
</evidence>
<evidence type="ECO:0000256" key="1">
    <source>
        <dbReference type="ARBA" id="ARBA00010641"/>
    </source>
</evidence>
<keyword evidence="5 6" id="KW-0804">Transcription</keyword>
<evidence type="ECO:0000256" key="5">
    <source>
        <dbReference type="ARBA" id="ARBA00023163"/>
    </source>
</evidence>
<evidence type="ECO:0000256" key="3">
    <source>
        <dbReference type="ARBA" id="ARBA00023082"/>
    </source>
</evidence>
<dbReference type="InterPro" id="IPR013249">
    <property type="entry name" value="RNA_pol_sigma70_r4_t2"/>
</dbReference>
<dbReference type="PROSITE" id="PS01063">
    <property type="entry name" value="SIGMA70_ECF"/>
    <property type="match status" value="1"/>
</dbReference>
<dbReference type="NCBIfam" id="TIGR02937">
    <property type="entry name" value="sigma70-ECF"/>
    <property type="match status" value="1"/>
</dbReference>
<dbReference type="InterPro" id="IPR007627">
    <property type="entry name" value="RNA_pol_sigma70_r2"/>
</dbReference>
<dbReference type="EMBL" id="CP054020">
    <property type="protein sequence ID" value="QKI88109.1"/>
    <property type="molecule type" value="Genomic_DNA"/>
</dbReference>